<keyword evidence="2" id="KW-1185">Reference proteome</keyword>
<evidence type="ECO:0000313" key="2">
    <source>
        <dbReference type="Proteomes" id="UP001165960"/>
    </source>
</evidence>
<organism evidence="1 2">
    <name type="scientific">Entomophthora muscae</name>
    <dbReference type="NCBI Taxonomy" id="34485"/>
    <lineage>
        <taxon>Eukaryota</taxon>
        <taxon>Fungi</taxon>
        <taxon>Fungi incertae sedis</taxon>
        <taxon>Zoopagomycota</taxon>
        <taxon>Entomophthoromycotina</taxon>
        <taxon>Entomophthoromycetes</taxon>
        <taxon>Entomophthorales</taxon>
        <taxon>Entomophthoraceae</taxon>
        <taxon>Entomophthora</taxon>
    </lineage>
</organism>
<dbReference type="Proteomes" id="UP001165960">
    <property type="component" value="Unassembled WGS sequence"/>
</dbReference>
<gene>
    <name evidence="1" type="ORF">DSO57_1000535</name>
</gene>
<reference evidence="1" key="1">
    <citation type="submission" date="2022-04" db="EMBL/GenBank/DDBJ databases">
        <title>Genome of the entomopathogenic fungus Entomophthora muscae.</title>
        <authorList>
            <person name="Elya C."/>
            <person name="Lovett B.R."/>
            <person name="Lee E."/>
            <person name="Macias A.M."/>
            <person name="Hajek A.E."/>
            <person name="De Bivort B.L."/>
            <person name="Kasson M.T."/>
            <person name="De Fine Licht H.H."/>
            <person name="Stajich J.E."/>
        </authorList>
    </citation>
    <scope>NUCLEOTIDE SEQUENCE</scope>
    <source>
        <strain evidence="1">Berkeley</strain>
    </source>
</reference>
<evidence type="ECO:0000313" key="1">
    <source>
        <dbReference type="EMBL" id="KAJ9051875.1"/>
    </source>
</evidence>
<name>A0ACC2RP88_9FUNG</name>
<protein>
    <submittedName>
        <fullName evidence="1">Uncharacterized protein</fullName>
    </submittedName>
</protein>
<comment type="caution">
    <text evidence="1">The sequence shown here is derived from an EMBL/GenBank/DDBJ whole genome shotgun (WGS) entry which is preliminary data.</text>
</comment>
<dbReference type="EMBL" id="QTSX02007101">
    <property type="protein sequence ID" value="KAJ9051875.1"/>
    <property type="molecule type" value="Genomic_DNA"/>
</dbReference>
<proteinExistence type="predicted"/>
<sequence>MYAHLKPPKRARAEYTELPAQLAVARMAKSAKAAGKEETEEEIIDDAIHVTEITG</sequence>
<accession>A0ACC2RP88</accession>